<protein>
    <submittedName>
        <fullName evidence="2">Phage holin family protein</fullName>
    </submittedName>
</protein>
<gene>
    <name evidence="2" type="ORF">H6A34_06420</name>
</gene>
<evidence type="ECO:0000256" key="1">
    <source>
        <dbReference type="SAM" id="Phobius"/>
    </source>
</evidence>
<reference evidence="2" key="1">
    <citation type="submission" date="2020-08" db="EMBL/GenBank/DDBJ databases">
        <authorList>
            <person name="Cejkova D."/>
            <person name="Kubasova T."/>
            <person name="Jahodarova E."/>
            <person name="Rychlik I."/>
        </authorList>
    </citation>
    <scope>NUCLEOTIDE SEQUENCE</scope>
    <source>
        <strain evidence="2">An824</strain>
    </source>
</reference>
<dbReference type="Pfam" id="PF07332">
    <property type="entry name" value="Phage_holin_3_6"/>
    <property type="match status" value="1"/>
</dbReference>
<dbReference type="InterPro" id="IPR009937">
    <property type="entry name" value="Phage_holin_3_6"/>
</dbReference>
<dbReference type="RefSeq" id="WP_021949103.1">
    <property type="nucleotide sequence ID" value="NZ_JACJJG010000024.1"/>
</dbReference>
<dbReference type="AlphaFoldDB" id="A0A938WTN9"/>
<evidence type="ECO:0000313" key="2">
    <source>
        <dbReference type="EMBL" id="MBM6673506.1"/>
    </source>
</evidence>
<reference evidence="2" key="2">
    <citation type="journal article" date="2021" name="Sci. Rep.">
        <title>The distribution of antibiotic resistance genes in chicken gut microbiota commensals.</title>
        <authorList>
            <person name="Juricova H."/>
            <person name="Matiasovicova J."/>
            <person name="Kubasova T."/>
            <person name="Cejkova D."/>
            <person name="Rychlik I."/>
        </authorList>
    </citation>
    <scope>NUCLEOTIDE SEQUENCE</scope>
    <source>
        <strain evidence="2">An824</strain>
    </source>
</reference>
<keyword evidence="1" id="KW-0472">Membrane</keyword>
<organism evidence="2 3">
    <name type="scientific">Marseilla massiliensis</name>
    <dbReference type="NCBI Taxonomy" id="1841864"/>
    <lineage>
        <taxon>Bacteria</taxon>
        <taxon>Pseudomonadati</taxon>
        <taxon>Bacteroidota</taxon>
        <taxon>Bacteroidia</taxon>
        <taxon>Bacteroidales</taxon>
        <taxon>Prevotellaceae</taxon>
        <taxon>Marseilla</taxon>
    </lineage>
</organism>
<dbReference type="EMBL" id="JACJJG010000024">
    <property type="protein sequence ID" value="MBM6673506.1"/>
    <property type="molecule type" value="Genomic_DNA"/>
</dbReference>
<keyword evidence="3" id="KW-1185">Reference proteome</keyword>
<accession>A0A938WTN9</accession>
<feature type="transmembrane region" description="Helical" evidence="1">
    <location>
        <begin position="73"/>
        <end position="96"/>
    </location>
</feature>
<evidence type="ECO:0000313" key="3">
    <source>
        <dbReference type="Proteomes" id="UP000706891"/>
    </source>
</evidence>
<name>A0A938WTN9_9BACT</name>
<keyword evidence="1" id="KW-1133">Transmembrane helix</keyword>
<dbReference type="Proteomes" id="UP000706891">
    <property type="component" value="Unassembled WGS sequence"/>
</dbReference>
<sequence length="115" mass="12867">MFSSDKNIETIGQLVKLIKHSIGLQGEYLKLDIMEKTVRIITALLLFAILTLIVIAILIFLSLSAALAMGPILGYPAAFGIIAAVYIIIFILFLIFRKSWIERPLIKFITSLLME</sequence>
<proteinExistence type="predicted"/>
<comment type="caution">
    <text evidence="2">The sequence shown here is derived from an EMBL/GenBank/DDBJ whole genome shotgun (WGS) entry which is preliminary data.</text>
</comment>
<keyword evidence="1" id="KW-0812">Transmembrane</keyword>
<feature type="transmembrane region" description="Helical" evidence="1">
    <location>
        <begin position="40"/>
        <end position="67"/>
    </location>
</feature>